<dbReference type="SFLD" id="SFLDG01384">
    <property type="entry name" value="thioether_bond_formation_requi"/>
    <property type="match status" value="1"/>
</dbReference>
<dbReference type="Gene3D" id="3.20.20.70">
    <property type="entry name" value="Aldolase class I"/>
    <property type="match status" value="1"/>
</dbReference>
<evidence type="ECO:0000313" key="10">
    <source>
        <dbReference type="Proteomes" id="UP000539642"/>
    </source>
</evidence>
<feature type="domain" description="Radical SAM core" evidence="8">
    <location>
        <begin position="55"/>
        <end position="274"/>
    </location>
</feature>
<keyword evidence="6" id="KW-0411">Iron-sulfur</keyword>
<gene>
    <name evidence="9" type="ORF">HNQ81_001907</name>
</gene>
<evidence type="ECO:0000256" key="6">
    <source>
        <dbReference type="ARBA" id="ARBA00023014"/>
    </source>
</evidence>
<dbReference type="CDD" id="cd21120">
    <property type="entry name" value="SPASM_anSME"/>
    <property type="match status" value="1"/>
</dbReference>
<comment type="cofactor">
    <cofactor evidence="1">
        <name>[4Fe-4S] cluster</name>
        <dbReference type="ChEBI" id="CHEBI:49883"/>
    </cofactor>
</comment>
<organism evidence="9 10">
    <name type="scientific">Desulfoprunum benzoelyticum</name>
    <dbReference type="NCBI Taxonomy" id="1506996"/>
    <lineage>
        <taxon>Bacteria</taxon>
        <taxon>Pseudomonadati</taxon>
        <taxon>Thermodesulfobacteriota</taxon>
        <taxon>Desulfobulbia</taxon>
        <taxon>Desulfobulbales</taxon>
        <taxon>Desulfobulbaceae</taxon>
        <taxon>Desulfoprunum</taxon>
    </lineage>
</organism>
<dbReference type="Proteomes" id="UP000539642">
    <property type="component" value="Unassembled WGS sequence"/>
</dbReference>
<dbReference type="InterPro" id="IPR007197">
    <property type="entry name" value="rSAM"/>
</dbReference>
<evidence type="ECO:0000313" key="9">
    <source>
        <dbReference type="EMBL" id="MBB5348176.1"/>
    </source>
</evidence>
<dbReference type="SFLD" id="SFLDG01072">
    <property type="entry name" value="dehydrogenase_like"/>
    <property type="match status" value="1"/>
</dbReference>
<dbReference type="InterPro" id="IPR047207">
    <property type="entry name" value="SPASM_anSME"/>
</dbReference>
<keyword evidence="3" id="KW-0949">S-adenosyl-L-methionine</keyword>
<accession>A0A840UTL0</accession>
<dbReference type="Pfam" id="PF13186">
    <property type="entry name" value="SPASM"/>
    <property type="match status" value="1"/>
</dbReference>
<dbReference type="SFLD" id="SFLDG01067">
    <property type="entry name" value="SPASM/twitch_domain_containing"/>
    <property type="match status" value="1"/>
</dbReference>
<dbReference type="SUPFAM" id="SSF102114">
    <property type="entry name" value="Radical SAM enzymes"/>
    <property type="match status" value="1"/>
</dbReference>
<dbReference type="PANTHER" id="PTHR43273">
    <property type="entry name" value="ANAEROBIC SULFATASE-MATURATING ENZYME HOMOLOG ASLB-RELATED"/>
    <property type="match status" value="1"/>
</dbReference>
<dbReference type="InterPro" id="IPR023867">
    <property type="entry name" value="Sulphatase_maturase_rSAM"/>
</dbReference>
<keyword evidence="4" id="KW-0479">Metal-binding</keyword>
<dbReference type="InterPro" id="IPR058240">
    <property type="entry name" value="rSAM_sf"/>
</dbReference>
<dbReference type="SFLD" id="SFLDG01386">
    <property type="entry name" value="main_SPASM_domain-containing"/>
    <property type="match status" value="1"/>
</dbReference>
<proteinExistence type="inferred from homology"/>
<name>A0A840UTL0_9BACT</name>
<comment type="caution">
    <text evidence="9">The sequence shown here is derived from an EMBL/GenBank/DDBJ whole genome shotgun (WGS) entry which is preliminary data.</text>
</comment>
<dbReference type="NCBIfam" id="TIGR03942">
    <property type="entry name" value="sulfatase_rSAM"/>
    <property type="match status" value="1"/>
</dbReference>
<evidence type="ECO:0000256" key="4">
    <source>
        <dbReference type="ARBA" id="ARBA00022723"/>
    </source>
</evidence>
<evidence type="ECO:0000256" key="7">
    <source>
        <dbReference type="ARBA" id="ARBA00023601"/>
    </source>
</evidence>
<evidence type="ECO:0000256" key="3">
    <source>
        <dbReference type="ARBA" id="ARBA00022691"/>
    </source>
</evidence>
<evidence type="ECO:0000256" key="1">
    <source>
        <dbReference type="ARBA" id="ARBA00001966"/>
    </source>
</evidence>
<keyword evidence="5" id="KW-0408">Iron</keyword>
<dbReference type="AlphaFoldDB" id="A0A840UTL0"/>
<dbReference type="InterPro" id="IPR023885">
    <property type="entry name" value="4Fe4S-binding_SPASM_dom"/>
</dbReference>
<dbReference type="InterPro" id="IPR013785">
    <property type="entry name" value="Aldolase_TIM"/>
</dbReference>
<dbReference type="PROSITE" id="PS51918">
    <property type="entry name" value="RADICAL_SAM"/>
    <property type="match status" value="1"/>
</dbReference>
<dbReference type="GO" id="GO:0051539">
    <property type="term" value="F:4 iron, 4 sulfur cluster binding"/>
    <property type="evidence" value="ECO:0007669"/>
    <property type="project" value="UniProtKB-KW"/>
</dbReference>
<dbReference type="SFLD" id="SFLDS00029">
    <property type="entry name" value="Radical_SAM"/>
    <property type="match status" value="1"/>
</dbReference>
<comment type="similarity">
    <text evidence="7">Belongs to the radical SAM superfamily. Anaerobic sulfatase-maturating enzyme family.</text>
</comment>
<dbReference type="NCBIfam" id="TIGR04085">
    <property type="entry name" value="rSAM_more_4Fe4S"/>
    <property type="match status" value="1"/>
</dbReference>
<keyword evidence="2" id="KW-0004">4Fe-4S</keyword>
<dbReference type="PANTHER" id="PTHR43273:SF3">
    <property type="entry name" value="ANAEROBIC SULFATASE-MATURATING ENZYME HOMOLOG ASLB-RELATED"/>
    <property type="match status" value="1"/>
</dbReference>
<evidence type="ECO:0000259" key="8">
    <source>
        <dbReference type="PROSITE" id="PS51918"/>
    </source>
</evidence>
<reference evidence="9 10" key="1">
    <citation type="submission" date="2020-08" db="EMBL/GenBank/DDBJ databases">
        <title>Genomic Encyclopedia of Type Strains, Phase IV (KMG-IV): sequencing the most valuable type-strain genomes for metagenomic binning, comparative biology and taxonomic classification.</title>
        <authorList>
            <person name="Goeker M."/>
        </authorList>
    </citation>
    <scope>NUCLEOTIDE SEQUENCE [LARGE SCALE GENOMIC DNA]</scope>
    <source>
        <strain evidence="9 10">DSM 28570</strain>
    </source>
</reference>
<evidence type="ECO:0000256" key="5">
    <source>
        <dbReference type="ARBA" id="ARBA00023004"/>
    </source>
</evidence>
<protein>
    <recommendedName>
        <fullName evidence="8">Radical SAM core domain-containing protein</fullName>
    </recommendedName>
</protein>
<dbReference type="InterPro" id="IPR034491">
    <property type="entry name" value="Anaerob_Ser_sulfatase-maturase"/>
</dbReference>
<dbReference type="EMBL" id="JACHEO010000009">
    <property type="protein sequence ID" value="MBB5348176.1"/>
    <property type="molecule type" value="Genomic_DNA"/>
</dbReference>
<dbReference type="Pfam" id="PF04055">
    <property type="entry name" value="Radical_SAM"/>
    <property type="match status" value="1"/>
</dbReference>
<dbReference type="GO" id="GO:0016491">
    <property type="term" value="F:oxidoreductase activity"/>
    <property type="evidence" value="ECO:0007669"/>
    <property type="project" value="InterPro"/>
</dbReference>
<dbReference type="GO" id="GO:0046872">
    <property type="term" value="F:metal ion binding"/>
    <property type="evidence" value="ECO:0007669"/>
    <property type="project" value="UniProtKB-KW"/>
</dbReference>
<keyword evidence="10" id="KW-1185">Reference proteome</keyword>
<dbReference type="SFLD" id="SFLDF00285">
    <property type="entry name" value="anaerobic_Ser-type_sulfatase-m"/>
    <property type="match status" value="1"/>
</dbReference>
<sequence length="473" mass="52908">MGVEDAVDVLVSQLAGRAILLQPTGCLSISSGEKNCGKSMRTQSTDTGTTREVPLHGIHVVAKPIGPVCNLNCDYCFYLEKLALFNSDRQYRMSDAVLSAFIANYISSQPSPVVDFVWQGGEPTLLGIDFFRRVVELQRSCAEGKTINNALQTNGTLLTDDWCAFLREQNFMVGLSLDGPQEIHDRYRRDPRGKGSFDAVMRGLKLLQKHGVEYNVMASVARETAAKPLEIYRFFKDAGVEYIQFVPVVERLADEQSARIGLRLAAPAALDTLETHTQVSDWTVLPEAYGDFLIEVFENWVQHDVGTIFVMNFEWALNAWIGAPATVCVHAKQCGRSLVIEHDGSLYACDHCVYPQFRLGNILTDTLPFMVEKSLHTQFGISKESALPRWCRECEVLAACQGGCPKHRFARTYDDEPGLQFLCAGYKKLFLHIRKYLRVMAQLLENDLPVSLVMEAVKGPLVLSINPNTTERR</sequence>
<evidence type="ECO:0000256" key="2">
    <source>
        <dbReference type="ARBA" id="ARBA00022485"/>
    </source>
</evidence>
<dbReference type="CDD" id="cd01335">
    <property type="entry name" value="Radical_SAM"/>
    <property type="match status" value="1"/>
</dbReference>